<dbReference type="SUPFAM" id="SSF46785">
    <property type="entry name" value="Winged helix' DNA-binding domain"/>
    <property type="match status" value="2"/>
</dbReference>
<protein>
    <submittedName>
        <fullName evidence="5">SMC-Scp complex subunit ScpB</fullName>
    </submittedName>
</protein>
<dbReference type="AlphaFoldDB" id="A0AAE5C9Z7"/>
<dbReference type="InterPro" id="IPR036390">
    <property type="entry name" value="WH_DNA-bd_sf"/>
</dbReference>
<dbReference type="InterPro" id="IPR005234">
    <property type="entry name" value="ScpB_csome_segregation"/>
</dbReference>
<sequence>MAVKATRIVEAVLFASETPLAPAEIARASGDLSAKEVEQAIAELCQEYEEEDRAFQIYPLGDGYQILSRPEYAPYLERFDSVTRTNKLSRAALETLAIIAYRQPVSRLDIEDLRGVNAAGVLRNLQERGLIEVVDRAEGLGRPLLYGTTGRFLDHFGLRSLEDLPRPEELQIALRSGE</sequence>
<name>A0AAE5C9Z7_9BACT</name>
<keyword evidence="4" id="KW-0131">Cell cycle</keyword>
<evidence type="ECO:0000313" key="5">
    <source>
        <dbReference type="EMBL" id="NIR76006.1"/>
    </source>
</evidence>
<dbReference type="PANTHER" id="PTHR34298:SF2">
    <property type="entry name" value="SEGREGATION AND CONDENSATION PROTEIN B"/>
    <property type="match status" value="1"/>
</dbReference>
<evidence type="ECO:0000256" key="1">
    <source>
        <dbReference type="ARBA" id="ARBA00022490"/>
    </source>
</evidence>
<dbReference type="NCBIfam" id="TIGR00281">
    <property type="entry name" value="SMC-Scp complex subunit ScpB"/>
    <property type="match status" value="1"/>
</dbReference>
<gene>
    <name evidence="5" type="primary">scpB</name>
    <name evidence="5" type="ORF">GWO12_13000</name>
</gene>
<evidence type="ECO:0000313" key="6">
    <source>
        <dbReference type="Proteomes" id="UP000702544"/>
    </source>
</evidence>
<dbReference type="EMBL" id="JAACAK010000112">
    <property type="protein sequence ID" value="NIR76006.1"/>
    <property type="molecule type" value="Genomic_DNA"/>
</dbReference>
<keyword evidence="3" id="KW-0159">Chromosome partition</keyword>
<proteinExistence type="predicted"/>
<accession>A0AAE5C9Z7</accession>
<dbReference type="Pfam" id="PF04079">
    <property type="entry name" value="SMC_ScpB"/>
    <property type="match status" value="1"/>
</dbReference>
<evidence type="ECO:0000256" key="4">
    <source>
        <dbReference type="ARBA" id="ARBA00023306"/>
    </source>
</evidence>
<dbReference type="InterPro" id="IPR036388">
    <property type="entry name" value="WH-like_DNA-bd_sf"/>
</dbReference>
<dbReference type="Gene3D" id="1.10.10.10">
    <property type="entry name" value="Winged helix-like DNA-binding domain superfamily/Winged helix DNA-binding domain"/>
    <property type="match status" value="2"/>
</dbReference>
<keyword evidence="1" id="KW-0963">Cytoplasm</keyword>
<dbReference type="Proteomes" id="UP000702544">
    <property type="component" value="Unassembled WGS sequence"/>
</dbReference>
<comment type="caution">
    <text evidence="5">The sequence shown here is derived from an EMBL/GenBank/DDBJ whole genome shotgun (WGS) entry which is preliminary data.</text>
</comment>
<organism evidence="5 6">
    <name type="scientific">Candidatus Kutchimonas denitrificans</name>
    <dbReference type="NCBI Taxonomy" id="3056748"/>
    <lineage>
        <taxon>Bacteria</taxon>
        <taxon>Pseudomonadati</taxon>
        <taxon>Gemmatimonadota</taxon>
        <taxon>Gemmatimonadia</taxon>
        <taxon>Candidatus Palauibacterales</taxon>
        <taxon>Candidatus Palauibacteraceae</taxon>
        <taxon>Candidatus Kutchimonas</taxon>
    </lineage>
</organism>
<keyword evidence="2" id="KW-0132">Cell division</keyword>
<dbReference type="GO" id="GO:0051301">
    <property type="term" value="P:cell division"/>
    <property type="evidence" value="ECO:0007669"/>
    <property type="project" value="UniProtKB-KW"/>
</dbReference>
<evidence type="ECO:0000256" key="2">
    <source>
        <dbReference type="ARBA" id="ARBA00022618"/>
    </source>
</evidence>
<dbReference type="GO" id="GO:0051304">
    <property type="term" value="P:chromosome separation"/>
    <property type="evidence" value="ECO:0007669"/>
    <property type="project" value="InterPro"/>
</dbReference>
<dbReference type="PANTHER" id="PTHR34298">
    <property type="entry name" value="SEGREGATION AND CONDENSATION PROTEIN B"/>
    <property type="match status" value="1"/>
</dbReference>
<reference evidence="5 6" key="1">
    <citation type="submission" date="2020-01" db="EMBL/GenBank/DDBJ databases">
        <title>Genomes assembled from Gulf of Kutch pelagic sediment metagenomes.</title>
        <authorList>
            <person name="Chandrashekar M."/>
            <person name="Mahajan M.S."/>
            <person name="Dave K.J."/>
            <person name="Vatsa P."/>
            <person name="Nathani N.M."/>
        </authorList>
    </citation>
    <scope>NUCLEOTIDE SEQUENCE [LARGE SCALE GENOMIC DNA]</scope>
    <source>
        <strain evidence="5">KS3-K002</strain>
    </source>
</reference>
<evidence type="ECO:0000256" key="3">
    <source>
        <dbReference type="ARBA" id="ARBA00022829"/>
    </source>
</evidence>
<dbReference type="PIRSF" id="PIRSF019345">
    <property type="entry name" value="ScpB"/>
    <property type="match status" value="1"/>
</dbReference>